<comment type="cofactor">
    <cofactor evidence="12">
        <name>Zn(2+)</name>
        <dbReference type="ChEBI" id="CHEBI:29105"/>
    </cofactor>
    <text evidence="12">Binds 1 zinc ion per subunit.</text>
</comment>
<dbReference type="PRINTS" id="PR00980">
    <property type="entry name" value="TRNASYNTHALA"/>
</dbReference>
<feature type="binding site" evidence="12">
    <location>
        <position position="670"/>
    </location>
    <ligand>
        <name>Zn(2+)</name>
        <dbReference type="ChEBI" id="CHEBI:29105"/>
    </ligand>
</feature>
<comment type="catalytic activity">
    <reaction evidence="12">
        <text>tRNA(Ala) + L-alanine + ATP = L-alanyl-tRNA(Ala) + AMP + diphosphate</text>
        <dbReference type="Rhea" id="RHEA:12540"/>
        <dbReference type="Rhea" id="RHEA-COMP:9657"/>
        <dbReference type="Rhea" id="RHEA-COMP:9923"/>
        <dbReference type="ChEBI" id="CHEBI:30616"/>
        <dbReference type="ChEBI" id="CHEBI:33019"/>
        <dbReference type="ChEBI" id="CHEBI:57972"/>
        <dbReference type="ChEBI" id="CHEBI:78442"/>
        <dbReference type="ChEBI" id="CHEBI:78497"/>
        <dbReference type="ChEBI" id="CHEBI:456215"/>
        <dbReference type="EC" id="6.1.1.7"/>
    </reaction>
</comment>
<evidence type="ECO:0000256" key="5">
    <source>
        <dbReference type="ARBA" id="ARBA00022723"/>
    </source>
</evidence>
<dbReference type="FunFam" id="3.30.930.10:FF:000004">
    <property type="entry name" value="Alanine--tRNA ligase"/>
    <property type="match status" value="1"/>
</dbReference>
<keyword evidence="13" id="KW-0175">Coiled coil</keyword>
<evidence type="ECO:0000256" key="10">
    <source>
        <dbReference type="ARBA" id="ARBA00022917"/>
    </source>
</evidence>
<feature type="binding site" evidence="12">
    <location>
        <position position="565"/>
    </location>
    <ligand>
        <name>Zn(2+)</name>
        <dbReference type="ChEBI" id="CHEBI:29105"/>
    </ligand>
</feature>
<dbReference type="SMART" id="SM00863">
    <property type="entry name" value="tRNA_SAD"/>
    <property type="match status" value="1"/>
</dbReference>
<keyword evidence="4 12" id="KW-0436">Ligase</keyword>
<dbReference type="AlphaFoldDB" id="A0A3N7HTH6"/>
<dbReference type="SUPFAM" id="SSF55681">
    <property type="entry name" value="Class II aaRS and biotin synthetases"/>
    <property type="match status" value="1"/>
</dbReference>
<evidence type="ECO:0000256" key="12">
    <source>
        <dbReference type="HAMAP-Rule" id="MF_00036"/>
    </source>
</evidence>
<evidence type="ECO:0000256" key="1">
    <source>
        <dbReference type="ARBA" id="ARBA00004496"/>
    </source>
</evidence>
<dbReference type="GO" id="GO:0006419">
    <property type="term" value="P:alanyl-tRNA aminoacylation"/>
    <property type="evidence" value="ECO:0007669"/>
    <property type="project" value="UniProtKB-UniRule"/>
</dbReference>
<comment type="caution">
    <text evidence="15">The sequence shown here is derived from an EMBL/GenBank/DDBJ whole genome shotgun (WGS) entry which is preliminary data.</text>
</comment>
<dbReference type="InterPro" id="IPR003156">
    <property type="entry name" value="DHHA1_dom"/>
</dbReference>
<organism evidence="15 16">
    <name type="scientific">Piscinibacter terrae</name>
    <dbReference type="NCBI Taxonomy" id="2496871"/>
    <lineage>
        <taxon>Bacteria</taxon>
        <taxon>Pseudomonadati</taxon>
        <taxon>Pseudomonadota</taxon>
        <taxon>Betaproteobacteria</taxon>
        <taxon>Burkholderiales</taxon>
        <taxon>Sphaerotilaceae</taxon>
        <taxon>Piscinibacter</taxon>
    </lineage>
</organism>
<dbReference type="InterPro" id="IPR018165">
    <property type="entry name" value="Ala-tRNA-synth_IIc_core"/>
</dbReference>
<keyword evidence="3 12" id="KW-0820">tRNA-binding</keyword>
<dbReference type="GO" id="GO:0005829">
    <property type="term" value="C:cytosol"/>
    <property type="evidence" value="ECO:0007669"/>
    <property type="project" value="TreeGrafter"/>
</dbReference>
<dbReference type="Gene3D" id="2.40.30.130">
    <property type="match status" value="1"/>
</dbReference>
<evidence type="ECO:0000256" key="4">
    <source>
        <dbReference type="ARBA" id="ARBA00022598"/>
    </source>
</evidence>
<keyword evidence="8 12" id="KW-0067">ATP-binding</keyword>
<evidence type="ECO:0000256" key="11">
    <source>
        <dbReference type="ARBA" id="ARBA00023146"/>
    </source>
</evidence>
<dbReference type="GO" id="GO:0004813">
    <property type="term" value="F:alanine-tRNA ligase activity"/>
    <property type="evidence" value="ECO:0007669"/>
    <property type="project" value="UniProtKB-UniRule"/>
</dbReference>
<dbReference type="GO" id="GO:0000049">
    <property type="term" value="F:tRNA binding"/>
    <property type="evidence" value="ECO:0007669"/>
    <property type="project" value="UniProtKB-KW"/>
</dbReference>
<name>A0A3N7HTH6_9BURK</name>
<evidence type="ECO:0000256" key="7">
    <source>
        <dbReference type="ARBA" id="ARBA00022833"/>
    </source>
</evidence>
<dbReference type="Gene3D" id="3.30.54.20">
    <property type="match status" value="1"/>
</dbReference>
<feature type="coiled-coil region" evidence="13">
    <location>
        <begin position="732"/>
        <end position="759"/>
    </location>
</feature>
<keyword evidence="11 12" id="KW-0030">Aminoacyl-tRNA synthetase</keyword>
<dbReference type="Pfam" id="PF01411">
    <property type="entry name" value="tRNA-synt_2c"/>
    <property type="match status" value="1"/>
</dbReference>
<dbReference type="EMBL" id="QUSW01000001">
    <property type="protein sequence ID" value="RQP25610.1"/>
    <property type="molecule type" value="Genomic_DNA"/>
</dbReference>
<evidence type="ECO:0000313" key="15">
    <source>
        <dbReference type="EMBL" id="RQP25610.1"/>
    </source>
</evidence>
<dbReference type="SUPFAM" id="SSF55186">
    <property type="entry name" value="ThrRS/AlaRS common domain"/>
    <property type="match status" value="1"/>
</dbReference>
<keyword evidence="10 12" id="KW-0648">Protein biosynthesis</keyword>
<reference evidence="15 16" key="2">
    <citation type="submission" date="2018-12" db="EMBL/GenBank/DDBJ databases">
        <title>Rhizobacter gummiphilus sp. nov., a rubber-degrading bacterium isolated from the soil of a botanical garden in Japan.</title>
        <authorList>
            <person name="Shunsuke S.S."/>
        </authorList>
    </citation>
    <scope>NUCLEOTIDE SEQUENCE [LARGE SCALE GENOMIC DNA]</scope>
    <source>
        <strain evidence="15 16">S-16</strain>
    </source>
</reference>
<dbReference type="InterPro" id="IPR012947">
    <property type="entry name" value="tRNA_SAD"/>
</dbReference>
<feature type="binding site" evidence="12">
    <location>
        <position position="666"/>
    </location>
    <ligand>
        <name>Zn(2+)</name>
        <dbReference type="ChEBI" id="CHEBI:29105"/>
    </ligand>
</feature>
<dbReference type="Gene3D" id="3.30.930.10">
    <property type="entry name" value="Bira Bifunctional Protein, Domain 2"/>
    <property type="match status" value="1"/>
</dbReference>
<dbReference type="PROSITE" id="PS50860">
    <property type="entry name" value="AA_TRNA_LIGASE_II_ALA"/>
    <property type="match status" value="1"/>
</dbReference>
<dbReference type="FunFam" id="2.40.30.130:FF:000001">
    <property type="entry name" value="Alanine--tRNA ligase"/>
    <property type="match status" value="1"/>
</dbReference>
<sequence>MKASEIRQSFLKFFESKGHTIVASSPVVPGDDPTLLFTNAGMNQFKDVFLGFDKRPYTRAATSQKCIRAGGKHNDLDNVGYTARHHTFFEMLGNFSFGDYFKHDAIQYAWELLTDVFKLPKEKLWVTVYAEDDEAYDIWNKVVGVPAERIVRIGNNKGKRYASDNFWMMGDTGPCGPCTEIFYDHGPEIPGGPPGSPDEDGDRYIEIWNNVFMQFNRTEDGVMHKLPKPSVDTGMGLERITAVLQHVHSNYEIDLFVALLAAAKKAVDAAGGGDCDKDSPSLKVIADHIRACTFTVVDGVIPGNAGRGYVLRRIARRAIRHGYKLGARKPFFYTLVPALVEQMGEAYPELRAGAARATEVLKQEEERFFQTIERGMEILESALAAKPAVLDGDTAFKLHDTYGFPVDLTADVCRERGLTVDKARFDELLEQQKKGGREAGKFKMAQGLAYEGAPTTFHGYDELVREGAKVTAVYVDGSPVDFARAGDDVVVVLDHTPFYAESGGQAGDAGEFRNATTRVIVDDTLKIQADVFGHHGTVAEGEVRVGDMFIAKVDAERRARTVRNHSATHLMHKALREVLGAHVQQKGSLVNAERTRFDFAHTGPMTDEQIAKVEAIVNAEILANAGAKAEVMALDDAQKSGAMMLFGEKYGDTVRVLSIGSSKELCGGTHVGRTGDIGLFKIVAEGGVAAGIRRVEAVTGENALDYLRSLEQTVNGLAGSLKVAPAEVPARVANVLEQVRALEKELTALKGKLASAQGDELLAKAVDVKGLKVLAAMLEGADAKALRETMDKLKDKLKTAAIVLAAVEGGKVQLAAGVTNDSIGKVKAGELVNFVAQQVGGKGGGKPDLAMAGGTDPSKLAAALESVQGWVAQKV</sequence>
<dbReference type="OrthoDB" id="9803884at2"/>
<comment type="function">
    <text evidence="12">Catalyzes the attachment of alanine to tRNA(Ala) in a two-step reaction: alanine is first activated by ATP to form Ala-AMP and then transferred to the acceptor end of tRNA(Ala). Also edits incorrectly charged Ser-tRNA(Ala) and Gly-tRNA(Ala) via its editing domain.</text>
</comment>
<dbReference type="Proteomes" id="UP000267464">
    <property type="component" value="Unassembled WGS sequence"/>
</dbReference>
<evidence type="ECO:0000256" key="3">
    <source>
        <dbReference type="ARBA" id="ARBA00022555"/>
    </source>
</evidence>
<comment type="subcellular location">
    <subcellularLocation>
        <location evidence="1 12">Cytoplasm</location>
    </subcellularLocation>
</comment>
<dbReference type="PANTHER" id="PTHR11777">
    <property type="entry name" value="ALANYL-TRNA SYNTHETASE"/>
    <property type="match status" value="1"/>
</dbReference>
<dbReference type="Gene3D" id="3.30.980.10">
    <property type="entry name" value="Threonyl-trna Synthetase, Chain A, domain 2"/>
    <property type="match status" value="1"/>
</dbReference>
<dbReference type="SUPFAM" id="SSF101353">
    <property type="entry name" value="Putative anticodon-binding domain of alanyl-tRNA synthetase (AlaRS)"/>
    <property type="match status" value="1"/>
</dbReference>
<evidence type="ECO:0000256" key="2">
    <source>
        <dbReference type="ARBA" id="ARBA00008226"/>
    </source>
</evidence>
<dbReference type="GO" id="GO:0002161">
    <property type="term" value="F:aminoacyl-tRNA deacylase activity"/>
    <property type="evidence" value="ECO:0007669"/>
    <property type="project" value="TreeGrafter"/>
</dbReference>
<feature type="binding site" evidence="12">
    <location>
        <position position="569"/>
    </location>
    <ligand>
        <name>Zn(2+)</name>
        <dbReference type="ChEBI" id="CHEBI:29105"/>
    </ligand>
</feature>
<dbReference type="InterPro" id="IPR045864">
    <property type="entry name" value="aa-tRNA-synth_II/BPL/LPL"/>
</dbReference>
<dbReference type="InterPro" id="IPR018163">
    <property type="entry name" value="Thr/Ala-tRNA-synth_IIc_edit"/>
</dbReference>
<dbReference type="FunFam" id="3.30.54.20:FF:000001">
    <property type="entry name" value="Alanine--tRNA ligase"/>
    <property type="match status" value="1"/>
</dbReference>
<protein>
    <recommendedName>
        <fullName evidence="12">Alanine--tRNA ligase</fullName>
        <ecNumber evidence="12">6.1.1.7</ecNumber>
    </recommendedName>
    <alternativeName>
        <fullName evidence="12">Alanyl-tRNA synthetase</fullName>
        <shortName evidence="12">AlaRS</shortName>
    </alternativeName>
</protein>
<dbReference type="FunFam" id="3.30.980.10:FF:000004">
    <property type="entry name" value="Alanine--tRNA ligase, cytoplasmic"/>
    <property type="match status" value="1"/>
</dbReference>
<keyword evidence="6 12" id="KW-0547">Nucleotide-binding</keyword>
<reference evidence="15 16" key="1">
    <citation type="submission" date="2018-08" db="EMBL/GenBank/DDBJ databases">
        <authorList>
            <person name="Khan S.A."/>
            <person name="Jeon C.O."/>
            <person name="Chun B.H."/>
            <person name="Jeong S.E."/>
        </authorList>
    </citation>
    <scope>NUCLEOTIDE SEQUENCE [LARGE SCALE GENOMIC DNA]</scope>
    <source>
        <strain evidence="15 16">S-16</strain>
    </source>
</reference>
<feature type="domain" description="Alanyl-transfer RNA synthetases family profile" evidence="14">
    <location>
        <begin position="1"/>
        <end position="709"/>
    </location>
</feature>
<evidence type="ECO:0000256" key="6">
    <source>
        <dbReference type="ARBA" id="ARBA00022741"/>
    </source>
</evidence>
<dbReference type="SUPFAM" id="SSF50447">
    <property type="entry name" value="Translation proteins"/>
    <property type="match status" value="1"/>
</dbReference>
<evidence type="ECO:0000256" key="13">
    <source>
        <dbReference type="SAM" id="Coils"/>
    </source>
</evidence>
<dbReference type="InterPro" id="IPR050058">
    <property type="entry name" value="Ala-tRNA_ligase"/>
</dbReference>
<keyword evidence="5 12" id="KW-0479">Metal-binding</keyword>
<dbReference type="Pfam" id="PF02272">
    <property type="entry name" value="DHHA1"/>
    <property type="match status" value="1"/>
</dbReference>
<dbReference type="InterPro" id="IPR002318">
    <property type="entry name" value="Ala-tRNA-lgiase_IIc"/>
</dbReference>
<evidence type="ECO:0000313" key="16">
    <source>
        <dbReference type="Proteomes" id="UP000267464"/>
    </source>
</evidence>
<dbReference type="GO" id="GO:0005524">
    <property type="term" value="F:ATP binding"/>
    <property type="evidence" value="ECO:0007669"/>
    <property type="project" value="UniProtKB-UniRule"/>
</dbReference>
<keyword evidence="9 12" id="KW-0694">RNA-binding</keyword>
<dbReference type="InterPro" id="IPR009000">
    <property type="entry name" value="Transl_B-barrel_sf"/>
</dbReference>
<proteinExistence type="inferred from homology"/>
<dbReference type="Gene3D" id="3.10.310.40">
    <property type="match status" value="1"/>
</dbReference>
<dbReference type="InterPro" id="IPR018162">
    <property type="entry name" value="Ala-tRNA-ligase_IIc_anticod-bd"/>
</dbReference>
<comment type="similarity">
    <text evidence="2 12">Belongs to the class-II aminoacyl-tRNA synthetase family.</text>
</comment>
<dbReference type="FunFam" id="3.10.310.40:FF:000001">
    <property type="entry name" value="Alanine--tRNA ligase"/>
    <property type="match status" value="1"/>
</dbReference>
<keyword evidence="12" id="KW-0963">Cytoplasm</keyword>
<dbReference type="GO" id="GO:0008270">
    <property type="term" value="F:zinc ion binding"/>
    <property type="evidence" value="ECO:0007669"/>
    <property type="project" value="UniProtKB-UniRule"/>
</dbReference>
<dbReference type="Pfam" id="PF07973">
    <property type="entry name" value="tRNA_SAD"/>
    <property type="match status" value="1"/>
</dbReference>
<dbReference type="RefSeq" id="WP_124538263.1">
    <property type="nucleotide sequence ID" value="NZ_QUSW01000001.1"/>
</dbReference>
<accession>A0A3N7HTH6</accession>
<dbReference type="HAMAP" id="MF_00036_B">
    <property type="entry name" value="Ala_tRNA_synth_B"/>
    <property type="match status" value="1"/>
</dbReference>
<dbReference type="Gene3D" id="6.10.250.550">
    <property type="match status" value="1"/>
</dbReference>
<dbReference type="PANTHER" id="PTHR11777:SF9">
    <property type="entry name" value="ALANINE--TRNA LIGASE, CYTOPLASMIC"/>
    <property type="match status" value="1"/>
</dbReference>
<dbReference type="NCBIfam" id="TIGR00344">
    <property type="entry name" value="alaS"/>
    <property type="match status" value="1"/>
</dbReference>
<dbReference type="GO" id="GO:0045892">
    <property type="term" value="P:negative regulation of DNA-templated transcription"/>
    <property type="evidence" value="ECO:0007669"/>
    <property type="project" value="TreeGrafter"/>
</dbReference>
<comment type="domain">
    <text evidence="12">Consists of three domains; the N-terminal catalytic domain, the editing domain and the C-terminal C-Ala domain. The editing domain removes incorrectly charged amino acids, while the C-Ala domain, along with tRNA(Ala), serves as a bridge to cooperatively bring together the editing and aminoacylation centers thus stimulating deacylation of misacylated tRNAs.</text>
</comment>
<dbReference type="InterPro" id="IPR018164">
    <property type="entry name" value="Ala-tRNA-synth_IIc_N"/>
</dbReference>
<gene>
    <name evidence="12" type="primary">alaS</name>
    <name evidence="15" type="ORF">DZC73_00575</name>
</gene>
<evidence type="ECO:0000259" key="14">
    <source>
        <dbReference type="PROSITE" id="PS50860"/>
    </source>
</evidence>
<keyword evidence="7 12" id="KW-0862">Zinc</keyword>
<evidence type="ECO:0000256" key="8">
    <source>
        <dbReference type="ARBA" id="ARBA00022840"/>
    </source>
</evidence>
<evidence type="ECO:0000256" key="9">
    <source>
        <dbReference type="ARBA" id="ARBA00022884"/>
    </source>
</evidence>
<keyword evidence="16" id="KW-1185">Reference proteome</keyword>
<dbReference type="CDD" id="cd00673">
    <property type="entry name" value="AlaRS_core"/>
    <property type="match status" value="1"/>
</dbReference>
<dbReference type="InterPro" id="IPR023033">
    <property type="entry name" value="Ala_tRNA_ligase_euk/bac"/>
</dbReference>
<dbReference type="EC" id="6.1.1.7" evidence="12"/>